<proteinExistence type="predicted"/>
<reference evidence="1" key="1">
    <citation type="submission" date="2020-05" db="EMBL/GenBank/DDBJ databases">
        <authorList>
            <person name="Chiriac C."/>
            <person name="Salcher M."/>
            <person name="Ghai R."/>
            <person name="Kavagutti S V."/>
        </authorList>
    </citation>
    <scope>NUCLEOTIDE SEQUENCE</scope>
</reference>
<accession>A0A6J6M2Y9</accession>
<dbReference type="AlphaFoldDB" id="A0A6J6M2Y9"/>
<dbReference type="EMBL" id="CAFBRC010000089">
    <property type="protein sequence ID" value="CAB5077247.1"/>
    <property type="molecule type" value="Genomic_DNA"/>
</dbReference>
<evidence type="ECO:0000313" key="2">
    <source>
        <dbReference type="EMBL" id="CAB5077247.1"/>
    </source>
</evidence>
<organism evidence="1">
    <name type="scientific">freshwater metagenome</name>
    <dbReference type="NCBI Taxonomy" id="449393"/>
    <lineage>
        <taxon>unclassified sequences</taxon>
        <taxon>metagenomes</taxon>
        <taxon>ecological metagenomes</taxon>
    </lineage>
</organism>
<protein>
    <submittedName>
        <fullName evidence="1">Unannotated protein</fullName>
    </submittedName>
</protein>
<gene>
    <name evidence="1" type="ORF">UFOPK2342_00284</name>
    <name evidence="2" type="ORF">UFOPK4367_01179</name>
</gene>
<name>A0A6J6M2Y9_9ZZZZ</name>
<sequence>MLLASWINAIRGGRTGFDDLYQVLGTFDRLGALPAHEAMGLAHAFFVGHQELLQVGVETWLSVDDGIWEPSSLRAPEMHTHSLKEAARLLTTSIDEALELIAPIESASDRGAPIRANIRQTLSDVLGRAKRVLPPTVWQNSALIERSLTVLVVSAVATMDNGGAVTANEINLRNGEINRLRVAAREALILGTEAWCARPIP</sequence>
<dbReference type="EMBL" id="CAEZXB010000003">
    <property type="protein sequence ID" value="CAB4668500.1"/>
    <property type="molecule type" value="Genomic_DNA"/>
</dbReference>
<evidence type="ECO:0000313" key="1">
    <source>
        <dbReference type="EMBL" id="CAB4668500.1"/>
    </source>
</evidence>